<keyword evidence="2" id="KW-0732">Signal</keyword>
<dbReference type="Proteomes" id="UP000602442">
    <property type="component" value="Unassembled WGS sequence"/>
</dbReference>
<keyword evidence="1" id="KW-0175">Coiled coil</keyword>
<feature type="chain" id="PRO_5045126278" evidence="2">
    <location>
        <begin position="24"/>
        <end position="118"/>
    </location>
</feature>
<feature type="coiled-coil region" evidence="1">
    <location>
        <begin position="34"/>
        <end position="105"/>
    </location>
</feature>
<dbReference type="RefSeq" id="WP_197920948.1">
    <property type="nucleotide sequence ID" value="NZ_CAWPTA010000007.1"/>
</dbReference>
<organism evidence="3 4">
    <name type="scientific">Aurantiacibacter sediminis</name>
    <dbReference type="NCBI Taxonomy" id="2793064"/>
    <lineage>
        <taxon>Bacteria</taxon>
        <taxon>Pseudomonadati</taxon>
        <taxon>Pseudomonadota</taxon>
        <taxon>Alphaproteobacteria</taxon>
        <taxon>Sphingomonadales</taxon>
        <taxon>Erythrobacteraceae</taxon>
        <taxon>Aurantiacibacter</taxon>
    </lineage>
</organism>
<evidence type="ECO:0000313" key="3">
    <source>
        <dbReference type="EMBL" id="MBH5322244.1"/>
    </source>
</evidence>
<feature type="signal peptide" evidence="2">
    <location>
        <begin position="1"/>
        <end position="23"/>
    </location>
</feature>
<evidence type="ECO:0000256" key="2">
    <source>
        <dbReference type="SAM" id="SignalP"/>
    </source>
</evidence>
<evidence type="ECO:0000256" key="1">
    <source>
        <dbReference type="SAM" id="Coils"/>
    </source>
</evidence>
<name>A0ABS0N4N8_9SPHN</name>
<evidence type="ECO:0000313" key="4">
    <source>
        <dbReference type="Proteomes" id="UP000602442"/>
    </source>
</evidence>
<keyword evidence="4" id="KW-1185">Reference proteome</keyword>
<protein>
    <submittedName>
        <fullName evidence="3">Uncharacterized protein</fullName>
    </submittedName>
</protein>
<proteinExistence type="predicted"/>
<accession>A0ABS0N4N8</accession>
<comment type="caution">
    <text evidence="3">The sequence shown here is derived from an EMBL/GenBank/DDBJ whole genome shotgun (WGS) entry which is preliminary data.</text>
</comment>
<sequence>MKFLVVTAALGLGTVLLHAPAEACMQDRDCVDTRTSEEREADAAEIRRLNLEQARYVRQRDARNAPRVRAYDEQFEQQDRYREDMADYERDRADYEAEVAAWRRAVRLCRAGHYEYCD</sequence>
<dbReference type="EMBL" id="JAEANY010000002">
    <property type="protein sequence ID" value="MBH5322244.1"/>
    <property type="molecule type" value="Genomic_DNA"/>
</dbReference>
<reference evidence="3 4" key="1">
    <citation type="submission" date="2020-11" db="EMBL/GenBank/DDBJ databases">
        <title>Erythrobacter sediminis sp. nov., a marine bacterium from a tidal flat of Garorim Bay.</title>
        <authorList>
            <person name="Kim D."/>
            <person name="Yoo Y."/>
            <person name="Kim J.-J."/>
        </authorList>
    </citation>
    <scope>NUCLEOTIDE SEQUENCE [LARGE SCALE GENOMIC DNA]</scope>
    <source>
        <strain evidence="3 4">JGD-13</strain>
    </source>
</reference>
<gene>
    <name evidence="3" type="ORF">I5L03_06555</name>
</gene>